<dbReference type="EMBL" id="FQVE01000001">
    <property type="protein sequence ID" value="SHE79616.1"/>
    <property type="molecule type" value="Genomic_DNA"/>
</dbReference>
<sequence>MKSNFTFMRKTIVFLCMLFLGPAGAQDARPGQPIKGVIVKGGKNPGGNLLISAGGGGLFPGNTYGNENHIENGFNGNVNLYVPVFRLNSSETNYVSLGLNGGAGLFGMKKEYNPEGPVYRIAGQSVPPSLKTEIDNGSRQNGFIGEVGPQANFSFSKFTLSPIVNLAYISSKESQFTAVQTSSVNGQTRSFETSKRVISKTDGLGVIPKLRLSYFPGRIGFFVEGSYLAGPNVKSSTTVFKPNGVPNSEGFYSIDQMMAGKYETVDTKNRFNVLGLNVGIIFSILSKKEYSYPEIADDPQSKSSSSCVCVSSPTASVQFPNVSGPSINPGGTLTIPYDPANSTRFLRVEASPHPYNSLNTGIWASIITILTNGIPAAVSPAGNPYTHTNGQNSSGRLIPFSSLKLGVNTICINVKCPYSGTTCSIGCFIVIVEGSTPQSSGNITVAPVCCTKFVVAPGNPHKEVLTGQVRFKMTGTVVNAKLKIVSAGGAVAYENFVQNGFTGCYTMPVDISVVSNTNLPVASSTVNGLPAYKYSVKFGCKELGPKLPAQVIPGIKIIE</sequence>
<protein>
    <recommendedName>
        <fullName evidence="4">Outer membrane protein beta-barrel domain-containing protein</fullName>
    </recommendedName>
</protein>
<feature type="signal peptide" evidence="1">
    <location>
        <begin position="1"/>
        <end position="25"/>
    </location>
</feature>
<feature type="chain" id="PRO_5013200248" description="Outer membrane protein beta-barrel domain-containing protein" evidence="1">
    <location>
        <begin position="26"/>
        <end position="559"/>
    </location>
</feature>
<gene>
    <name evidence="2" type="ORF">SAMN02787073_1146</name>
</gene>
<evidence type="ECO:0000313" key="3">
    <source>
        <dbReference type="Proteomes" id="UP000184108"/>
    </source>
</evidence>
<dbReference type="AlphaFoldDB" id="A0A1M4WEF0"/>
<evidence type="ECO:0008006" key="4">
    <source>
        <dbReference type="Google" id="ProtNLM"/>
    </source>
</evidence>
<accession>A0A1M4WEF0</accession>
<proteinExistence type="predicted"/>
<evidence type="ECO:0000313" key="2">
    <source>
        <dbReference type="EMBL" id="SHE79616.1"/>
    </source>
</evidence>
<dbReference type="RefSeq" id="WP_139259814.1">
    <property type="nucleotide sequence ID" value="NZ_FQVE01000001.1"/>
</dbReference>
<keyword evidence="1" id="KW-0732">Signal</keyword>
<reference evidence="3" key="1">
    <citation type="submission" date="2016-11" db="EMBL/GenBank/DDBJ databases">
        <authorList>
            <person name="Varghese N."/>
            <person name="Submissions S."/>
        </authorList>
    </citation>
    <scope>NUCLEOTIDE SEQUENCE [LARGE SCALE GENOMIC DNA]</scope>
    <source>
        <strain evidence="3">YR203</strain>
    </source>
</reference>
<name>A0A1M4WEF0_9FLAO</name>
<evidence type="ECO:0000256" key="1">
    <source>
        <dbReference type="SAM" id="SignalP"/>
    </source>
</evidence>
<organism evidence="2 3">
    <name type="scientific">Chryseobacterium vrystaatense</name>
    <dbReference type="NCBI Taxonomy" id="307480"/>
    <lineage>
        <taxon>Bacteria</taxon>
        <taxon>Pseudomonadati</taxon>
        <taxon>Bacteroidota</taxon>
        <taxon>Flavobacteriia</taxon>
        <taxon>Flavobacteriales</taxon>
        <taxon>Weeksellaceae</taxon>
        <taxon>Chryseobacterium group</taxon>
        <taxon>Chryseobacterium</taxon>
    </lineage>
</organism>
<dbReference type="Proteomes" id="UP000184108">
    <property type="component" value="Unassembled WGS sequence"/>
</dbReference>